<protein>
    <recommendedName>
        <fullName evidence="3">C2 NT-type domain-containing protein</fullName>
    </recommendedName>
</protein>
<feature type="coiled-coil region" evidence="1">
    <location>
        <begin position="644"/>
        <end position="749"/>
    </location>
</feature>
<organism evidence="4 5">
    <name type="scientific">Linum tenue</name>
    <dbReference type="NCBI Taxonomy" id="586396"/>
    <lineage>
        <taxon>Eukaryota</taxon>
        <taxon>Viridiplantae</taxon>
        <taxon>Streptophyta</taxon>
        <taxon>Embryophyta</taxon>
        <taxon>Tracheophyta</taxon>
        <taxon>Spermatophyta</taxon>
        <taxon>Magnoliopsida</taxon>
        <taxon>eudicotyledons</taxon>
        <taxon>Gunneridae</taxon>
        <taxon>Pentapetalae</taxon>
        <taxon>rosids</taxon>
        <taxon>fabids</taxon>
        <taxon>Malpighiales</taxon>
        <taxon>Linaceae</taxon>
        <taxon>Linum</taxon>
    </lineage>
</organism>
<proteinExistence type="predicted"/>
<dbReference type="EMBL" id="CAMGYJ010000003">
    <property type="protein sequence ID" value="CAI0395860.1"/>
    <property type="molecule type" value="Genomic_DNA"/>
</dbReference>
<feature type="coiled-coil region" evidence="1">
    <location>
        <begin position="882"/>
        <end position="909"/>
    </location>
</feature>
<dbReference type="InterPro" id="IPR019448">
    <property type="entry name" value="NT-C2"/>
</dbReference>
<feature type="domain" description="C2 NT-type" evidence="3">
    <location>
        <begin position="139"/>
        <end position="275"/>
    </location>
</feature>
<gene>
    <name evidence="4" type="ORF">LITE_LOCUS8898</name>
</gene>
<evidence type="ECO:0000256" key="1">
    <source>
        <dbReference type="SAM" id="Coils"/>
    </source>
</evidence>
<feature type="coiled-coil region" evidence="1">
    <location>
        <begin position="1304"/>
        <end position="1331"/>
    </location>
</feature>
<sequence length="2303" mass="259999">MAEGEEGLKTKLAMLLGQGQKAATTVEQGQANLARQTTIMENCFAALIQAIASLHEGGGIAATIVSGNGAAAAIHGEQAGGQRRASPTSPDGSTARGDRDKELIGRDKGSGANTRTREPSVVARSAVRDAAMEDRQGRTEGGSEQWGGIRSASWVDHKHQVPQSGWDKLFISLIPADSGKATAKTNKANVRNSSCKWADPIYETTRLLQDIKTKRYDEKLYKLVVSMGSSRSTILGEAAINLSDYAEALKPLVVTLPLHGCDSGTTLHVTVQLLTSKTGFREFEQQREITEKGLPTEQSSPEESRGRKVSSSEEALSDQVDKANSRVRSKEKFQDFNLVEQMRQSVDYAESTIGYDGSSNASEGLYAEKHDVSSTHEIESLKSTVSGDLAGYTIGLSPQTDTDTAAAYEENKRLRRSLELAESSIHELKQEVSFLQSNADEIGYEAKKFAKQLTDEIASGEDLGKEVYVLKSECSKLKHDLEDLKLSRLCRPIRELETMETGQAPTNVELQLSWMNGILTAEEKIKELQGKTGSGYHERDARLLHSELEILLSTLQNLRKGTEQVVCSLKKGTPRGTGLKEIREMGSHKLGQSGIGTGFDMDSYEPELGILHFLGSPSITAHEHGSEDAITAMKDKTFELIRELDESKAERENLVKKMDQMECYYEALVQELEENQRQMVSELQKLRNEHSACLYSISSTKVEMETLHEDLNSQIVKLSEEKHDLESHSKELERRAHTAEAALKRARLNYSIAVDQLQKDLELLSLQVSSMFETNENLIRQAFTDSLQSSFQDNQEMEHSQMLDSATLSTGHLKLHNQFITVKKQQLGGDILLDDLKRSLHLQEGLYHKVEEEVCEMHFVNIYLDVFSKILQETLFEVGDGAKYMAQEREELTKQLEMLTEKITESESLLMQYSDCDSQYKACAAEKMELELLLERKTLDCVDLTNQIFSLHEELKTVRSAFDEATLAKGDFESSVNLVQESMRNLMLSSQKKINGLLQVDLAVDEDLRSMDLATTLMRVEEFQSKACKQIIQLMAEKKDLLRDRDAAVALSSEVRSELEYCQRNLTNKFSVSNALVQKLQSRVDGVAKTFQFSSEVEEKYVQQFSFIVSELDHFEFELQELASKNSDLALGITSVGILANELEMTRLKAAELTEENLGLVASLQEKNLKHTELSSEMRNLKESLQFVRDENEALVLSSLDKVAESQKLVSEINSLNDKLQSLHAENQVLKESLSDNTEEASRSALEGDSLKETLSFLRDENQALIRSLQEKTDEFAISLLEMKSLQESLQTLQDENKALAVCSQEKVEEFSELRAELDSLKESLQLMHSEKESLLACSRAKGDEAADLLVQLNTSKESVASVLDENRILKASFLEKSEESSKFLSELNNLRGSLQSLHDENHTMMMSLQDKSAELDSLKESMQLMHSEKESLLACSREKGDEAADLLVQLNTSKESVASLLDENRVLKASFQENSEESSKFASELNNLRGTLQSLNDENQTMMMSLQDKSGDILRLTSEIDMLKNALQTMQNELYEEKILRAGLESKITDLTSLLGDKEHQLSQLHQYESDLVHLKQFMSGLETEKSIMCKKLLHYEECLNYAREESASSVSCLETQLSEMHEYSIASHIGFIFMKTQYEERVEELLQELNFLKKHYTKSQMRCADLETILDQSLASEIRYATESAMLLTSLNSSRSELEACLNENSLLKEAQIALMEENKEDSCMAPKAGTGGYEEKGHHHLGIERLKGLLVWYEGEVDKLMLSKEELEVKVVVLKGKLDEQDTWINSQEGYSDEFAVLQKQCDELKQKLSEQTFKTEEFRNLSVHLRELKDKADAENVNSQACETRGLEGSPARMQESLRIAFIKEQYEIKLQELKQQLSISKKHSDEMLWKLQDAIDDIESRKKSEYHYLKKNEELGMKILELESELQALLSEKREKVNTYDRMKAELECSLISLDCCKEEKQKLEASLEHCNEEKSRIAGELMLVKGLLEKPKLTTHIQEEESEELSTVDCISSDVVSRRNGQVRDPAAVNVDIPEHLGQFIARNHDGPEQASTATVDEFNHSRTLINVASEKDGFIHSDVNGNQSPGIERQDRLMNDDMKHLTLINDHFRAESLRSSMDHLTNELERMKNENSFLQDDSFIEQKFPDLQSELQRLQQANEELGRRFPSFKEFSGSGNSIDRVLALEMELAEALQVKNQSEIHFQSSFLKQHSDEEAVFKSFRDINHLIQDMLETKGRYTALENELREMHNRYSQLSLQFAEVEGERQKLMMTLKNVRATKKTLLLNRSSSASLDDSV</sequence>
<feature type="region of interest" description="Disordered" evidence="2">
    <location>
        <begin position="75"/>
        <end position="147"/>
    </location>
</feature>
<feature type="region of interest" description="Disordered" evidence="2">
    <location>
        <begin position="285"/>
        <end position="328"/>
    </location>
</feature>
<reference evidence="4" key="1">
    <citation type="submission" date="2022-08" db="EMBL/GenBank/DDBJ databases">
        <authorList>
            <person name="Gutierrez-Valencia J."/>
        </authorList>
    </citation>
    <scope>NUCLEOTIDE SEQUENCE</scope>
</reference>
<feature type="coiled-coil region" evidence="1">
    <location>
        <begin position="411"/>
        <end position="438"/>
    </location>
</feature>
<feature type="coiled-coil region" evidence="1">
    <location>
        <begin position="2117"/>
        <end position="2171"/>
    </location>
</feature>
<dbReference type="PANTHER" id="PTHR34452:SF1">
    <property type="entry name" value="SPORULATION-SPECIFIC PROTEIN"/>
    <property type="match status" value="1"/>
</dbReference>
<evidence type="ECO:0000313" key="5">
    <source>
        <dbReference type="Proteomes" id="UP001154282"/>
    </source>
</evidence>
<evidence type="ECO:0000256" key="2">
    <source>
        <dbReference type="SAM" id="MobiDB-lite"/>
    </source>
</evidence>
<accession>A0AAV0IE40</accession>
<feature type="compositionally biased region" description="Basic and acidic residues" evidence="2">
    <location>
        <begin position="96"/>
        <end position="109"/>
    </location>
</feature>
<evidence type="ECO:0000313" key="4">
    <source>
        <dbReference type="EMBL" id="CAI0395860.1"/>
    </source>
</evidence>
<keyword evidence="1" id="KW-0175">Coiled coil</keyword>
<feature type="compositionally biased region" description="Basic and acidic residues" evidence="2">
    <location>
        <begin position="319"/>
        <end position="328"/>
    </location>
</feature>
<dbReference type="Pfam" id="PF10358">
    <property type="entry name" value="NT-C2"/>
    <property type="match status" value="1"/>
</dbReference>
<feature type="coiled-coil region" evidence="1">
    <location>
        <begin position="1917"/>
        <end position="1986"/>
    </location>
</feature>
<name>A0AAV0IE40_9ROSI</name>
<comment type="caution">
    <text evidence="4">The sequence shown here is derived from an EMBL/GenBank/DDBJ whole genome shotgun (WGS) entry which is preliminary data.</text>
</comment>
<feature type="coiled-coil region" evidence="1">
    <location>
        <begin position="1637"/>
        <end position="1664"/>
    </location>
</feature>
<keyword evidence="5" id="KW-1185">Reference proteome</keyword>
<dbReference type="PROSITE" id="PS51840">
    <property type="entry name" value="C2_NT"/>
    <property type="match status" value="1"/>
</dbReference>
<dbReference type="PANTHER" id="PTHR34452">
    <property type="entry name" value="MYOSIN HEAVY CHAIN-RELATED PROTEIN"/>
    <property type="match status" value="1"/>
</dbReference>
<feature type="coiled-coil region" evidence="1">
    <location>
        <begin position="2237"/>
        <end position="2271"/>
    </location>
</feature>
<evidence type="ECO:0000259" key="3">
    <source>
        <dbReference type="PROSITE" id="PS51840"/>
    </source>
</evidence>
<dbReference type="Proteomes" id="UP001154282">
    <property type="component" value="Unassembled WGS sequence"/>
</dbReference>
<feature type="compositionally biased region" description="Basic and acidic residues" evidence="2">
    <location>
        <begin position="126"/>
        <end position="138"/>
    </location>
</feature>
<feature type="coiled-coil region" evidence="1">
    <location>
        <begin position="1164"/>
        <end position="1275"/>
    </location>
</feature>